<comment type="similarity">
    <text evidence="1">Belongs to the AB hydrolase superfamily. AB hydrolase 2 family.</text>
</comment>
<gene>
    <name evidence="4" type="ORF">JY651_32815</name>
</gene>
<sequence>MGNRTARRIATRLGELDCNVVDALAEGTTPDLAVVLCHGFGAPATDLVPLAPELMSLDARLAERVRFIFPGAPLTLAEWGMPAGRAWFHLPEEIMRGQLRDWDLFAREVPPGLPAARRAVMSVVEAVSTTMKLPYGRIVLGGFSQGGMVTTDVALRLEEAPAGLCILSGTLTSEAEWRQKAQARKGLPVFQAHGRDDTVLPFSAAERLRDVLTESGLSVDFLPFHGPHTIDSEELERLAAFLAARLGGR</sequence>
<dbReference type="Proteomes" id="UP000662747">
    <property type="component" value="Chromosome"/>
</dbReference>
<dbReference type="Gene3D" id="3.40.50.1820">
    <property type="entry name" value="alpha/beta hydrolase"/>
    <property type="match status" value="1"/>
</dbReference>
<dbReference type="RefSeq" id="WP_206721618.1">
    <property type="nucleotide sequence ID" value="NZ_CP071090.1"/>
</dbReference>
<accession>A0ABX7NMF7</accession>
<dbReference type="PANTHER" id="PTHR10655:SF17">
    <property type="entry name" value="LYSOPHOSPHOLIPASE-LIKE PROTEIN 1"/>
    <property type="match status" value="1"/>
</dbReference>
<dbReference type="PANTHER" id="PTHR10655">
    <property type="entry name" value="LYSOPHOSPHOLIPASE-RELATED"/>
    <property type="match status" value="1"/>
</dbReference>
<keyword evidence="5" id="KW-1185">Reference proteome</keyword>
<evidence type="ECO:0000256" key="2">
    <source>
        <dbReference type="ARBA" id="ARBA00022801"/>
    </source>
</evidence>
<dbReference type="InterPro" id="IPR003140">
    <property type="entry name" value="PLipase/COase/thioEstase"/>
</dbReference>
<name>A0ABX7NMF7_9BACT</name>
<dbReference type="InterPro" id="IPR050565">
    <property type="entry name" value="LYPA1-2/EST-like"/>
</dbReference>
<evidence type="ECO:0000313" key="4">
    <source>
        <dbReference type="EMBL" id="QSQ20037.1"/>
    </source>
</evidence>
<keyword evidence="2" id="KW-0378">Hydrolase</keyword>
<dbReference type="SUPFAM" id="SSF53474">
    <property type="entry name" value="alpha/beta-Hydrolases"/>
    <property type="match status" value="1"/>
</dbReference>
<proteinExistence type="inferred from homology"/>
<evidence type="ECO:0000256" key="1">
    <source>
        <dbReference type="ARBA" id="ARBA00006499"/>
    </source>
</evidence>
<evidence type="ECO:0000259" key="3">
    <source>
        <dbReference type="Pfam" id="PF02230"/>
    </source>
</evidence>
<dbReference type="InterPro" id="IPR029058">
    <property type="entry name" value="AB_hydrolase_fold"/>
</dbReference>
<dbReference type="Pfam" id="PF02230">
    <property type="entry name" value="Abhydrolase_2"/>
    <property type="match status" value="1"/>
</dbReference>
<protein>
    <submittedName>
        <fullName evidence="4">Phospholipase</fullName>
    </submittedName>
</protein>
<evidence type="ECO:0000313" key="5">
    <source>
        <dbReference type="Proteomes" id="UP000662747"/>
    </source>
</evidence>
<feature type="domain" description="Phospholipase/carboxylesterase/thioesterase" evidence="3">
    <location>
        <begin position="32"/>
        <end position="244"/>
    </location>
</feature>
<organism evidence="4 5">
    <name type="scientific">Pyxidicoccus parkwayensis</name>
    <dbReference type="NCBI Taxonomy" id="2813578"/>
    <lineage>
        <taxon>Bacteria</taxon>
        <taxon>Pseudomonadati</taxon>
        <taxon>Myxococcota</taxon>
        <taxon>Myxococcia</taxon>
        <taxon>Myxococcales</taxon>
        <taxon>Cystobacterineae</taxon>
        <taxon>Myxococcaceae</taxon>
        <taxon>Pyxidicoccus</taxon>
    </lineage>
</organism>
<dbReference type="EMBL" id="CP071090">
    <property type="protein sequence ID" value="QSQ20037.1"/>
    <property type="molecule type" value="Genomic_DNA"/>
</dbReference>
<reference evidence="4 5" key="1">
    <citation type="submission" date="2021-02" db="EMBL/GenBank/DDBJ databases">
        <title>De Novo genome assembly of isolated myxobacteria.</title>
        <authorList>
            <person name="Stevens D.C."/>
        </authorList>
    </citation>
    <scope>NUCLEOTIDE SEQUENCE [LARGE SCALE GENOMIC DNA]</scope>
    <source>
        <strain evidence="5">SCPEA02</strain>
    </source>
</reference>